<keyword evidence="2" id="KW-1185">Reference proteome</keyword>
<proteinExistence type="predicted"/>
<dbReference type="EMBL" id="QFAY01000024">
    <property type="protein sequence ID" value="MBP2621783.1"/>
    <property type="molecule type" value="Genomic_DNA"/>
</dbReference>
<gene>
    <name evidence="1" type="ORF">DHL47_10745</name>
</gene>
<dbReference type="RefSeq" id="WP_209551838.1">
    <property type="nucleotide sequence ID" value="NZ_QFAY01000024.1"/>
</dbReference>
<sequence>MNKEFTSYIMDVVYFVEDEWRANILYNKNLPSKVSDDFINKQLIKNRPIPDGLVYLHSRHDPKTSMTGVAFLDTKKKEVIVGYAGTNNSTDAANDWLTDLIDIGLGQGGHYQSAFDFYREAQRIAATKGAKITTLTGHSLGGNYAQRVALEFNTPKTVVYNAAPLYLLFSLPVFAAVLKKSPTLAAELFFKYMKTVQDIESRRKGFTGEVIRFRSTDDVLNMLSNLGGGFYLGFEYEFPDTGWHLQGNFLEARAQKHIKDILSVFEKGEYYPSNNNLFSGFKAVDNYTLKNLENFLIVNPLKKLTEDFSPEQKEILGKLLIINGLASKRVVDRTFSEDLRGGISNDAIDGQNGDDTIYGEGGSDRLTGGAAGDVEFLDLRTCIHKKC</sequence>
<comment type="caution">
    <text evidence="1">The sequence shown here is derived from an EMBL/GenBank/DDBJ whole genome shotgun (WGS) entry which is preliminary data.</text>
</comment>
<protein>
    <recommendedName>
        <fullName evidence="3">Triacylglycerol lipase</fullName>
    </recommendedName>
</protein>
<dbReference type="Pfam" id="PF26363">
    <property type="entry name" value="Phospholipase-like"/>
    <property type="match status" value="1"/>
</dbReference>
<dbReference type="InterPro" id="IPR018511">
    <property type="entry name" value="Hemolysin-typ_Ca-bd_CS"/>
</dbReference>
<organism evidence="1 2">
    <name type="scientific">Streptococcus panodentis</name>
    <dbReference type="NCBI Taxonomy" id="1581472"/>
    <lineage>
        <taxon>Bacteria</taxon>
        <taxon>Bacillati</taxon>
        <taxon>Bacillota</taxon>
        <taxon>Bacilli</taxon>
        <taxon>Lactobacillales</taxon>
        <taxon>Streptococcaceae</taxon>
        <taxon>Streptococcus</taxon>
    </lineage>
</organism>
<reference evidence="1 2" key="1">
    <citation type="submission" date="2018-05" db="EMBL/GenBank/DDBJ databases">
        <title>Draft genome sequence of Streptococcus panodentis CCUG 70867T.</title>
        <authorList>
            <person name="Salva-Serra F."/>
            <person name="Mendez V."/>
            <person name="Jaen-Luchoro D."/>
            <person name="Gonzales-Siles L."/>
            <person name="Karlsson R."/>
            <person name="Engstrom-Jakobsson H."/>
            <person name="Busquets A."/>
            <person name="Gomila M."/>
            <person name="Pineiro-Iglesias B."/>
            <person name="Bennasar-Figueras A."/>
            <person name="Seeger M."/>
            <person name="Moore E."/>
        </authorList>
    </citation>
    <scope>NUCLEOTIDE SEQUENCE [LARGE SCALE GENOMIC DNA]</scope>
    <source>
        <strain evidence="1 2">CCUG 70867</strain>
    </source>
</reference>
<dbReference type="Proteomes" id="UP001519349">
    <property type="component" value="Unassembled WGS sequence"/>
</dbReference>
<dbReference type="PROSITE" id="PS00330">
    <property type="entry name" value="HEMOLYSIN_CALCIUM"/>
    <property type="match status" value="1"/>
</dbReference>
<evidence type="ECO:0000313" key="1">
    <source>
        <dbReference type="EMBL" id="MBP2621783.1"/>
    </source>
</evidence>
<dbReference type="Pfam" id="PF00353">
    <property type="entry name" value="HemolysinCabind"/>
    <property type="match status" value="1"/>
</dbReference>
<name>A0ABS5AZW2_9STRE</name>
<evidence type="ECO:0008006" key="3">
    <source>
        <dbReference type="Google" id="ProtNLM"/>
    </source>
</evidence>
<accession>A0ABS5AZW2</accession>
<dbReference type="InterPro" id="IPR029058">
    <property type="entry name" value="AB_hydrolase_fold"/>
</dbReference>
<dbReference type="InterPro" id="IPR001343">
    <property type="entry name" value="Hemolysn_Ca-bd"/>
</dbReference>
<evidence type="ECO:0000313" key="2">
    <source>
        <dbReference type="Proteomes" id="UP001519349"/>
    </source>
</evidence>
<dbReference type="Gene3D" id="3.40.50.1820">
    <property type="entry name" value="alpha/beta hydrolase"/>
    <property type="match status" value="1"/>
</dbReference>
<dbReference type="SUPFAM" id="SSF53474">
    <property type="entry name" value="alpha/beta-Hydrolases"/>
    <property type="match status" value="1"/>
</dbReference>
<dbReference type="InterPro" id="IPR011049">
    <property type="entry name" value="Serralysin-like_metalloprot_C"/>
</dbReference>
<dbReference type="SUPFAM" id="SSF51120">
    <property type="entry name" value="beta-Roll"/>
    <property type="match status" value="1"/>
</dbReference>
<dbReference type="Gene3D" id="2.150.10.10">
    <property type="entry name" value="Serralysin-like metalloprotease, C-terminal"/>
    <property type="match status" value="1"/>
</dbReference>